<sequence>METKFVIHDANGIIKSTLKDANQKSLRKINTTQIDANLNELLKNPQIKLAVERLAQS</sequence>
<gene>
    <name evidence="1" type="ORF">LHUE1_002210</name>
</gene>
<evidence type="ECO:0000313" key="2">
    <source>
        <dbReference type="Proteomes" id="UP001220228"/>
    </source>
</evidence>
<evidence type="ECO:0000313" key="1">
    <source>
        <dbReference type="EMBL" id="WFB38672.1"/>
    </source>
</evidence>
<dbReference type="EMBL" id="CP120687">
    <property type="protein sequence ID" value="WFB38672.1"/>
    <property type="molecule type" value="Genomic_DNA"/>
</dbReference>
<reference evidence="1 2" key="1">
    <citation type="submission" date="2023-03" db="EMBL/GenBank/DDBJ databases">
        <authorList>
            <person name="Ruckert-Reed C."/>
        </authorList>
    </citation>
    <scope>NUCLEOTIDE SEQUENCE [LARGE SCALE GENOMIC DNA]</scope>
    <source>
        <strain evidence="1 2">DSM 115425</strain>
    </source>
</reference>
<dbReference type="RefSeq" id="WP_160312076.1">
    <property type="nucleotide sequence ID" value="NZ_CP120687.1"/>
</dbReference>
<accession>A0ABY8DQA1</accession>
<name>A0ABY8DQA1_9LACO</name>
<organism evidence="1 2">
    <name type="scientific">Lacticaseibacillus huelsenbergensis</name>
    <dbReference type="NCBI Taxonomy" id="3035291"/>
    <lineage>
        <taxon>Bacteria</taxon>
        <taxon>Bacillati</taxon>
        <taxon>Bacillota</taxon>
        <taxon>Bacilli</taxon>
        <taxon>Lactobacillales</taxon>
        <taxon>Lactobacillaceae</taxon>
        <taxon>Lacticaseibacillus</taxon>
    </lineage>
</organism>
<protein>
    <submittedName>
        <fullName evidence="1">Uncharacterized protein</fullName>
    </submittedName>
</protein>
<dbReference type="Proteomes" id="UP001220228">
    <property type="component" value="Chromosome"/>
</dbReference>
<keyword evidence="2" id="KW-1185">Reference proteome</keyword>
<proteinExistence type="predicted"/>